<keyword evidence="7" id="KW-0539">Nucleus</keyword>
<keyword evidence="6" id="KW-0175">Coiled coil</keyword>
<evidence type="ECO:0000256" key="2">
    <source>
        <dbReference type="ARBA" id="ARBA00004584"/>
    </source>
</evidence>
<comment type="similarity">
    <text evidence="3">Belongs to the CENP-U/AME1 family.</text>
</comment>
<feature type="compositionally biased region" description="Polar residues" evidence="10">
    <location>
        <begin position="220"/>
        <end position="237"/>
    </location>
</feature>
<reference evidence="12" key="1">
    <citation type="submission" date="2025-08" db="UniProtKB">
        <authorList>
            <consortium name="RefSeq"/>
        </authorList>
    </citation>
    <scope>IDENTIFICATION</scope>
    <source>
        <tissue evidence="12">Gonads</tissue>
    </source>
</reference>
<evidence type="ECO:0000256" key="5">
    <source>
        <dbReference type="ARBA" id="ARBA00022454"/>
    </source>
</evidence>
<dbReference type="Proteomes" id="UP000085678">
    <property type="component" value="Unplaced"/>
</dbReference>
<sequence>MEGDSQSQSSQNSQSIFLPSRTRPILNRRFLNNRTTTVRPFTFVRNWENNISPVAAVLQSQEELSEVYTSPEPVALQSNIPVAIPQQQEYRHLSEEEYLSEEELNEQGTQQKIYDQDESGSDAEQGHYSEDGRPTSGEESTEEYIEQGSDNIVSRKSSFRARADPDNEQMMSGLESGPTHQKHTSLHTSFAKTVTPKHSSSTTGSNSGPVYQRSTKDKNSTLPKSVGNETTSSSTAERSGPRIRYTPRRPPSIVSTPMSFKGGRTQTERIQTPLNRSMDLSILDGTAVMDARTPRVPEKQPVQKPKKRTTQSLEETNRAKSVRLWSGGRKRNISDATDLDVALEAIEDIAALVRDNATTKAVRRGISQFVFDLREVVFDTIDLALEVRSLKSAQLKSTSGIRKHRMEILRYQKDQSVSRSELSALKWEHEEERKKLQAAKEVSSFLTDLQELQQKYRDTNPAQAEEEDYQVEANVPALLIEKTKDLETVSQLQRINSKMETWLKLNSAEMVTSKS</sequence>
<evidence type="ECO:0000256" key="1">
    <source>
        <dbReference type="ARBA" id="ARBA00004123"/>
    </source>
</evidence>
<dbReference type="AlphaFoldDB" id="A0A1S3JLW6"/>
<keyword evidence="11" id="KW-1185">Reference proteome</keyword>
<evidence type="ECO:0000313" key="12">
    <source>
        <dbReference type="RefSeq" id="XP_013411405.1"/>
    </source>
</evidence>
<comment type="subcellular location">
    <subcellularLocation>
        <location evidence="2">Chromosome</location>
        <location evidence="2">Centromere</location>
    </subcellularLocation>
    <subcellularLocation>
        <location evidence="1">Nucleus</location>
    </subcellularLocation>
</comment>
<protein>
    <recommendedName>
        <fullName evidence="4">Centromere protein U</fullName>
    </recommendedName>
    <alternativeName>
        <fullName evidence="9">MLF1-interacting protein</fullName>
    </alternativeName>
</protein>
<evidence type="ECO:0000256" key="4">
    <source>
        <dbReference type="ARBA" id="ARBA00016402"/>
    </source>
</evidence>
<dbReference type="PANTHER" id="PTHR32222">
    <property type="entry name" value="CENTROMERE PROTEIN U"/>
    <property type="match status" value="1"/>
</dbReference>
<evidence type="ECO:0000313" key="11">
    <source>
        <dbReference type="Proteomes" id="UP000085678"/>
    </source>
</evidence>
<feature type="region of interest" description="Disordered" evidence="10">
    <location>
        <begin position="294"/>
        <end position="316"/>
    </location>
</feature>
<dbReference type="RefSeq" id="XP_013411405.1">
    <property type="nucleotide sequence ID" value="XM_013555951.1"/>
</dbReference>
<organism evidence="11 12">
    <name type="scientific">Lingula anatina</name>
    <name type="common">Brachiopod</name>
    <name type="synonym">Lingula unguis</name>
    <dbReference type="NCBI Taxonomy" id="7574"/>
    <lineage>
        <taxon>Eukaryota</taxon>
        <taxon>Metazoa</taxon>
        <taxon>Spiralia</taxon>
        <taxon>Lophotrochozoa</taxon>
        <taxon>Brachiopoda</taxon>
        <taxon>Linguliformea</taxon>
        <taxon>Lingulata</taxon>
        <taxon>Lingulida</taxon>
        <taxon>Linguloidea</taxon>
        <taxon>Lingulidae</taxon>
        <taxon>Lingula</taxon>
    </lineage>
</organism>
<name>A0A1S3JLW6_LINAN</name>
<dbReference type="InterPro" id="IPR025214">
    <property type="entry name" value="CENP-U"/>
</dbReference>
<gene>
    <name evidence="12" type="primary">LOC106174400</name>
</gene>
<dbReference type="OrthoDB" id="6119711at2759"/>
<dbReference type="PANTHER" id="PTHR32222:SF1">
    <property type="entry name" value="CENTROMERE PROTEIN U"/>
    <property type="match status" value="1"/>
</dbReference>
<dbReference type="STRING" id="7574.A0A1S3JLW6"/>
<keyword evidence="5" id="KW-0158">Chromosome</keyword>
<accession>A0A1S3JLW6</accession>
<feature type="compositionally biased region" description="Polar residues" evidence="10">
    <location>
        <begin position="253"/>
        <end position="266"/>
    </location>
</feature>
<dbReference type="GeneID" id="106174400"/>
<evidence type="ECO:0000256" key="3">
    <source>
        <dbReference type="ARBA" id="ARBA00010440"/>
    </source>
</evidence>
<dbReference type="GO" id="GO:0000775">
    <property type="term" value="C:chromosome, centromeric region"/>
    <property type="evidence" value="ECO:0007669"/>
    <property type="project" value="UniProtKB-SubCell"/>
</dbReference>
<evidence type="ECO:0000256" key="6">
    <source>
        <dbReference type="ARBA" id="ARBA00023054"/>
    </source>
</evidence>
<proteinExistence type="inferred from homology"/>
<evidence type="ECO:0000256" key="10">
    <source>
        <dbReference type="SAM" id="MobiDB-lite"/>
    </source>
</evidence>
<keyword evidence="8" id="KW-0137">Centromere</keyword>
<dbReference type="InParanoid" id="A0A1S3JLW6"/>
<feature type="compositionally biased region" description="Basic and acidic residues" evidence="10">
    <location>
        <begin position="124"/>
        <end position="133"/>
    </location>
</feature>
<feature type="compositionally biased region" description="Polar residues" evidence="10">
    <location>
        <begin position="186"/>
        <end position="213"/>
    </location>
</feature>
<evidence type="ECO:0000256" key="7">
    <source>
        <dbReference type="ARBA" id="ARBA00023242"/>
    </source>
</evidence>
<dbReference type="Pfam" id="PF13097">
    <property type="entry name" value="CENP-U"/>
    <property type="match status" value="1"/>
</dbReference>
<evidence type="ECO:0000256" key="8">
    <source>
        <dbReference type="ARBA" id="ARBA00023328"/>
    </source>
</evidence>
<feature type="region of interest" description="Disordered" evidence="10">
    <location>
        <begin position="114"/>
        <end position="266"/>
    </location>
</feature>
<evidence type="ECO:0000256" key="9">
    <source>
        <dbReference type="ARBA" id="ARBA00031456"/>
    </source>
</evidence>
<dbReference type="GO" id="GO:0005634">
    <property type="term" value="C:nucleus"/>
    <property type="evidence" value="ECO:0007669"/>
    <property type="project" value="UniProtKB-SubCell"/>
</dbReference>